<protein>
    <recommendedName>
        <fullName evidence="11">PHD finger protein ALFIN-LIKE</fullName>
    </recommendedName>
</protein>
<evidence type="ECO:0000256" key="12">
    <source>
        <dbReference type="SAM" id="MobiDB-lite"/>
    </source>
</evidence>
<keyword evidence="15" id="KW-1185">Reference proteome</keyword>
<keyword evidence="9 11" id="KW-0539">Nucleus</keyword>
<dbReference type="InterPro" id="IPR044104">
    <property type="entry name" value="PHD_AL_plant"/>
</dbReference>
<dbReference type="Pfam" id="PF00628">
    <property type="entry name" value="PHD"/>
    <property type="match status" value="1"/>
</dbReference>
<evidence type="ECO:0000313" key="14">
    <source>
        <dbReference type="EMBL" id="CAI0539677.1"/>
    </source>
</evidence>
<dbReference type="InterPro" id="IPR001965">
    <property type="entry name" value="Znf_PHD"/>
</dbReference>
<evidence type="ECO:0000256" key="9">
    <source>
        <dbReference type="ARBA" id="ARBA00023242"/>
    </source>
</evidence>
<evidence type="ECO:0000259" key="13">
    <source>
        <dbReference type="PROSITE" id="PS50016"/>
    </source>
</evidence>
<comment type="domain">
    <text evidence="11">The PHD-type zinc finger mediates the binding to H3K4me3.</text>
</comment>
<evidence type="ECO:0000256" key="3">
    <source>
        <dbReference type="ARBA" id="ARBA00022723"/>
    </source>
</evidence>
<feature type="region of interest" description="Disordered" evidence="12">
    <location>
        <begin position="198"/>
        <end position="232"/>
    </location>
</feature>
<evidence type="ECO:0000256" key="5">
    <source>
        <dbReference type="ARBA" id="ARBA00022833"/>
    </source>
</evidence>
<gene>
    <name evidence="14" type="ORF">LITE_LOCUS41365</name>
</gene>
<keyword evidence="7 11" id="KW-0805">Transcription regulation</keyword>
<name>A0AAV0Q5Y3_9ROSI</name>
<accession>A0AAV0Q5Y3</accession>
<reference evidence="14" key="1">
    <citation type="submission" date="2022-08" db="EMBL/GenBank/DDBJ databases">
        <authorList>
            <person name="Gutierrez-Valencia J."/>
        </authorList>
    </citation>
    <scope>NUCLEOTIDE SEQUENCE</scope>
</reference>
<feature type="non-terminal residue" evidence="14">
    <location>
        <position position="1"/>
    </location>
</feature>
<dbReference type="PROSITE" id="PS50016">
    <property type="entry name" value="ZF_PHD_2"/>
    <property type="match status" value="1"/>
</dbReference>
<evidence type="ECO:0000256" key="7">
    <source>
        <dbReference type="ARBA" id="ARBA00023015"/>
    </source>
</evidence>
<dbReference type="FunFam" id="3.30.40.10:FF:000306">
    <property type="entry name" value="PHD finger alfin-like protein"/>
    <property type="match status" value="1"/>
</dbReference>
<keyword evidence="5 11" id="KW-0862">Zinc</keyword>
<keyword evidence="8 11" id="KW-0804">Transcription</keyword>
<keyword evidence="6 11" id="KW-0156">Chromatin regulator</keyword>
<dbReference type="SUPFAM" id="SSF57903">
    <property type="entry name" value="FYVE/PHD zinc finger"/>
    <property type="match status" value="1"/>
</dbReference>
<evidence type="ECO:0000256" key="1">
    <source>
        <dbReference type="ARBA" id="ARBA00004123"/>
    </source>
</evidence>
<dbReference type="PANTHER" id="PTHR12321">
    <property type="entry name" value="CPG BINDING PROTEIN"/>
    <property type="match status" value="1"/>
</dbReference>
<dbReference type="InterPro" id="IPR011011">
    <property type="entry name" value="Znf_FYVE_PHD"/>
</dbReference>
<organism evidence="14 15">
    <name type="scientific">Linum tenue</name>
    <dbReference type="NCBI Taxonomy" id="586396"/>
    <lineage>
        <taxon>Eukaryota</taxon>
        <taxon>Viridiplantae</taxon>
        <taxon>Streptophyta</taxon>
        <taxon>Embryophyta</taxon>
        <taxon>Tracheophyta</taxon>
        <taxon>Spermatophyta</taxon>
        <taxon>Magnoliopsida</taxon>
        <taxon>eudicotyledons</taxon>
        <taxon>Gunneridae</taxon>
        <taxon>Pentapetalae</taxon>
        <taxon>rosids</taxon>
        <taxon>fabids</taxon>
        <taxon>Malpighiales</taxon>
        <taxon>Linaceae</taxon>
        <taxon>Linum</taxon>
    </lineage>
</organism>
<dbReference type="Proteomes" id="UP001154282">
    <property type="component" value="Unassembled WGS sequence"/>
</dbReference>
<evidence type="ECO:0000256" key="8">
    <source>
        <dbReference type="ARBA" id="ARBA00023163"/>
    </source>
</evidence>
<dbReference type="GO" id="GO:0003712">
    <property type="term" value="F:transcription coregulator activity"/>
    <property type="evidence" value="ECO:0007669"/>
    <property type="project" value="TreeGrafter"/>
</dbReference>
<dbReference type="InterPro" id="IPR013083">
    <property type="entry name" value="Znf_RING/FYVE/PHD"/>
</dbReference>
<dbReference type="PANTHER" id="PTHR12321:SF122">
    <property type="entry name" value="PHD FINGER PROTEIN ALFIN-LIKE 2"/>
    <property type="match status" value="1"/>
</dbReference>
<dbReference type="EMBL" id="CAMGYJ010000009">
    <property type="protein sequence ID" value="CAI0539677.1"/>
    <property type="molecule type" value="Genomic_DNA"/>
</dbReference>
<evidence type="ECO:0000256" key="2">
    <source>
        <dbReference type="ARBA" id="ARBA00010445"/>
    </source>
</evidence>
<dbReference type="CDD" id="cd15613">
    <property type="entry name" value="PHD_AL_plant"/>
    <property type="match status" value="1"/>
</dbReference>
<dbReference type="GO" id="GO:0008270">
    <property type="term" value="F:zinc ion binding"/>
    <property type="evidence" value="ECO:0007669"/>
    <property type="project" value="UniProtKB-KW"/>
</dbReference>
<comment type="subcellular location">
    <subcellularLocation>
        <location evidence="1 11">Nucleus</location>
    </subcellularLocation>
</comment>
<dbReference type="InterPro" id="IPR019786">
    <property type="entry name" value="Zinc_finger_PHD-type_CS"/>
</dbReference>
<dbReference type="PROSITE" id="PS01359">
    <property type="entry name" value="ZF_PHD_1"/>
    <property type="match status" value="1"/>
</dbReference>
<dbReference type="SMART" id="SM00249">
    <property type="entry name" value="PHD"/>
    <property type="match status" value="1"/>
</dbReference>
<dbReference type="GO" id="GO:0006325">
    <property type="term" value="P:chromatin organization"/>
    <property type="evidence" value="ECO:0007669"/>
    <property type="project" value="UniProtKB-UniRule"/>
</dbReference>
<dbReference type="Pfam" id="PF12165">
    <property type="entry name" value="Alfin"/>
    <property type="match status" value="1"/>
</dbReference>
<evidence type="ECO:0000256" key="10">
    <source>
        <dbReference type="PROSITE-ProRule" id="PRU00146"/>
    </source>
</evidence>
<dbReference type="AlphaFoldDB" id="A0AAV0Q5Y3"/>
<dbReference type="InterPro" id="IPR045104">
    <property type="entry name" value="Alfin"/>
</dbReference>
<keyword evidence="3 11" id="KW-0479">Metal-binding</keyword>
<dbReference type="GO" id="GO:0005634">
    <property type="term" value="C:nucleus"/>
    <property type="evidence" value="ECO:0007669"/>
    <property type="project" value="UniProtKB-SubCell"/>
</dbReference>
<comment type="caution">
    <text evidence="14">The sequence shown here is derived from an EMBL/GenBank/DDBJ whole genome shotgun (WGS) entry which is preliminary data.</text>
</comment>
<dbReference type="InterPro" id="IPR019787">
    <property type="entry name" value="Znf_PHD-finger"/>
</dbReference>
<dbReference type="GO" id="GO:0000976">
    <property type="term" value="F:transcription cis-regulatory region binding"/>
    <property type="evidence" value="ECO:0007669"/>
    <property type="project" value="TreeGrafter"/>
</dbReference>
<dbReference type="InterPro" id="IPR021998">
    <property type="entry name" value="Alfin_N"/>
</dbReference>
<evidence type="ECO:0000256" key="4">
    <source>
        <dbReference type="ARBA" id="ARBA00022771"/>
    </source>
</evidence>
<proteinExistence type="inferred from homology"/>
<comment type="function">
    <text evidence="11">Histone-binding component that specifically recognizes H3 tails trimethylated on 'Lys-4' (H3K4me3), which mark transcription start sites of virtually all active genes.</text>
</comment>
<dbReference type="GO" id="GO:0042393">
    <property type="term" value="F:histone binding"/>
    <property type="evidence" value="ECO:0007669"/>
    <property type="project" value="UniProtKB-UniRule"/>
</dbReference>
<feature type="domain" description="PHD-type" evidence="13">
    <location>
        <begin position="241"/>
        <end position="293"/>
    </location>
</feature>
<sequence length="297" mass="33464">QGLCFSTFRWGCLTFGPPFDPIHQTNPWLSRAVSTVTHPAFPTVFSSSVGILNLCSSSSLSMVMAATARTVEEIFKDYTARRAGLVRALTDDSDEFYAQCDPEKENLCLYGHPNERWEVTLPADEVPPELPEPVLGINFARDGMTRKDWLSLIAVHGDSWLLSVAFYLGARLNRNDRKRLFSMINDLPTVFEVVTDRKPREKPSIDSGSKSRGSTKRSSDGQVRSNPKHENYHVDEDEHMDTLCGSCGGNYNADEFWIGCDICERWFHGKCVKITPAKAETIKQYKCPSCCIKRNRP</sequence>
<comment type="subunit">
    <text evidence="11">Interacts with H3K4me3 and to a lesser extent with H3K4me2.</text>
</comment>
<dbReference type="GO" id="GO:0006355">
    <property type="term" value="P:regulation of DNA-templated transcription"/>
    <property type="evidence" value="ECO:0007669"/>
    <property type="project" value="UniProtKB-UniRule"/>
</dbReference>
<evidence type="ECO:0000256" key="11">
    <source>
        <dbReference type="RuleBase" id="RU369089"/>
    </source>
</evidence>
<dbReference type="Gene3D" id="3.30.40.10">
    <property type="entry name" value="Zinc/RING finger domain, C3HC4 (zinc finger)"/>
    <property type="match status" value="1"/>
</dbReference>
<comment type="similarity">
    <text evidence="2 11">Belongs to the Alfin family.</text>
</comment>
<evidence type="ECO:0000313" key="15">
    <source>
        <dbReference type="Proteomes" id="UP001154282"/>
    </source>
</evidence>
<keyword evidence="4 10" id="KW-0863">Zinc-finger</keyword>
<evidence type="ECO:0000256" key="6">
    <source>
        <dbReference type="ARBA" id="ARBA00022853"/>
    </source>
</evidence>